<dbReference type="InterPro" id="IPR013424">
    <property type="entry name" value="Ice-binding_C"/>
</dbReference>
<reference evidence="2 3" key="1">
    <citation type="journal article" date="2011" name="Front. Microbiol.">
        <title>Two Strains of Crocosphaera watsonii with Highly Conserved Genomes are Distinguished by Strain-Specific Features.</title>
        <authorList>
            <person name="Bench S.R."/>
            <person name="Ilikchyan I.N."/>
            <person name="Tripp H.J."/>
            <person name="Zehr J.P."/>
        </authorList>
    </citation>
    <scope>NUCLEOTIDE SEQUENCE [LARGE SCALE GENOMIC DNA]</scope>
    <source>
        <strain evidence="2 3">WH 0003</strain>
    </source>
</reference>
<accession>G5J8Z7</accession>
<evidence type="ECO:0000313" key="2">
    <source>
        <dbReference type="EMBL" id="EHJ11333.1"/>
    </source>
</evidence>
<dbReference type="Proteomes" id="UP000003477">
    <property type="component" value="Unassembled WGS sequence"/>
</dbReference>
<dbReference type="NCBIfam" id="TIGR02595">
    <property type="entry name" value="PEP_CTERM"/>
    <property type="match status" value="1"/>
</dbReference>
<protein>
    <recommendedName>
        <fullName evidence="1">Ice-binding protein C-terminal domain-containing protein</fullName>
    </recommendedName>
</protein>
<sequence>MPYLAFTDLKLFFSIVCPGEPLVRVVGQQEVPSVPEPSTVISLLALGGLSLGLKGKGSKKQ</sequence>
<organism evidence="2 3">
    <name type="scientific">Crocosphaera watsonii WH 0003</name>
    <dbReference type="NCBI Taxonomy" id="423471"/>
    <lineage>
        <taxon>Bacteria</taxon>
        <taxon>Bacillati</taxon>
        <taxon>Cyanobacteriota</taxon>
        <taxon>Cyanophyceae</taxon>
        <taxon>Oscillatoriophycideae</taxon>
        <taxon>Chroococcales</taxon>
        <taxon>Aphanothecaceae</taxon>
        <taxon>Crocosphaera</taxon>
    </lineage>
</organism>
<gene>
    <name evidence="2" type="ORF">CWATWH0003_3916</name>
</gene>
<evidence type="ECO:0000259" key="1">
    <source>
        <dbReference type="Pfam" id="PF07589"/>
    </source>
</evidence>
<comment type="caution">
    <text evidence="2">The sequence shown here is derived from an EMBL/GenBank/DDBJ whole genome shotgun (WGS) entry which is preliminary data.</text>
</comment>
<name>G5J8Z7_CROWT</name>
<feature type="domain" description="Ice-binding protein C-terminal" evidence="1">
    <location>
        <begin position="33"/>
        <end position="53"/>
    </location>
</feature>
<dbReference type="AlphaFoldDB" id="G5J8Z7"/>
<proteinExistence type="predicted"/>
<evidence type="ECO:0000313" key="3">
    <source>
        <dbReference type="Proteomes" id="UP000003477"/>
    </source>
</evidence>
<dbReference type="EMBL" id="AESD01000599">
    <property type="protein sequence ID" value="EHJ11333.1"/>
    <property type="molecule type" value="Genomic_DNA"/>
</dbReference>
<dbReference type="PATRIC" id="fig|423471.3.peg.3671"/>
<dbReference type="Pfam" id="PF07589">
    <property type="entry name" value="PEP-CTERM"/>
    <property type="match status" value="1"/>
</dbReference>